<name>A0A511KP80_RHOTO</name>
<sequence>MAPTSVHLCVILHGLWGSPTHVAYLSESLISHARSTTTHEADGGEATRLEVLVSKVNGISAGHLYDGIDVCAERVVEEIDQEVRRLEEEGATVVKFSMVGYSLGGLVARYVLGLLDSRSPSFFSSAAPKNFTTFASPWIGIPAYDSFWSRTFRYLGGRLLSRTGRQLYERDRFMPLRFAEDGADNKGARGRNQKIEAAPLLTIMADPRYGFYQALRKFDRVDVFANIVNDRTVPFPTGALESHDPFAFARVKAQEAAEKRGEMVRDKIDWRSGGLEITLYDDAPIISSFTRTAPPSSADSSSPPSRRRFRRRLRLPTPFRPSTYPVSRPKALFVISLLPVLWPLSIVFLATRSLVHTAQSSRRIRGARKKVGGGKEGWLERVGIVLAEVAEAAGGDNPEHVVRLEGGGDGEGGSTGVRHENDEKATSMTSESSSTSSTSSSTALLDSPSPSSSQTSASASLSFSPTDSDLSAAALELGTDPTFSASQLSQLRALNTLPQLRKHLVLLDVYFSHGAIVCRDRNFDQHQQGKEVVDWWARHFVL</sequence>
<comment type="caution">
    <text evidence="5">The sequence shown here is derived from an EMBL/GenBank/DDBJ whole genome shotgun (WGS) entry which is preliminary data.</text>
</comment>
<dbReference type="OrthoDB" id="273452at2759"/>
<evidence type="ECO:0000256" key="3">
    <source>
        <dbReference type="SAM" id="SignalP"/>
    </source>
</evidence>
<feature type="chain" id="PRO_5022101835" evidence="3">
    <location>
        <begin position="18"/>
        <end position="542"/>
    </location>
</feature>
<dbReference type="EMBL" id="BJWK01000019">
    <property type="protein sequence ID" value="GEM12183.1"/>
    <property type="molecule type" value="Genomic_DNA"/>
</dbReference>
<dbReference type="PANTHER" id="PTHR12482">
    <property type="entry name" value="LIPASE ROG1-RELATED-RELATED"/>
    <property type="match status" value="1"/>
</dbReference>
<feature type="region of interest" description="Disordered" evidence="2">
    <location>
        <begin position="397"/>
        <end position="463"/>
    </location>
</feature>
<dbReference type="InterPro" id="IPR029058">
    <property type="entry name" value="AB_hydrolase_fold"/>
</dbReference>
<evidence type="ECO:0000256" key="1">
    <source>
        <dbReference type="ARBA" id="ARBA00007920"/>
    </source>
</evidence>
<feature type="signal peptide" evidence="3">
    <location>
        <begin position="1"/>
        <end position="17"/>
    </location>
</feature>
<feature type="domain" description="DUF676" evidence="4">
    <location>
        <begin position="5"/>
        <end position="237"/>
    </location>
</feature>
<dbReference type="Proteomes" id="UP000321518">
    <property type="component" value="Unassembled WGS sequence"/>
</dbReference>
<gene>
    <name evidence="5" type="ORF">Rt10032_c19g6200</name>
</gene>
<feature type="compositionally biased region" description="Gly residues" evidence="2">
    <location>
        <begin position="405"/>
        <end position="415"/>
    </location>
</feature>
<reference evidence="5 6" key="1">
    <citation type="submission" date="2019-07" db="EMBL/GenBank/DDBJ databases">
        <title>Rhodotorula toruloides NBRC10032 genome sequencing.</title>
        <authorList>
            <person name="Shida Y."/>
            <person name="Takaku H."/>
            <person name="Ogasawara W."/>
            <person name="Mori K."/>
        </authorList>
    </citation>
    <scope>NUCLEOTIDE SEQUENCE [LARGE SCALE GENOMIC DNA]</scope>
    <source>
        <strain evidence="5 6">NBRC10032</strain>
    </source>
</reference>
<evidence type="ECO:0000313" key="6">
    <source>
        <dbReference type="Proteomes" id="UP000321518"/>
    </source>
</evidence>
<keyword evidence="3" id="KW-0732">Signal</keyword>
<organism evidence="5 6">
    <name type="scientific">Rhodotorula toruloides</name>
    <name type="common">Yeast</name>
    <name type="synonym">Rhodosporidium toruloides</name>
    <dbReference type="NCBI Taxonomy" id="5286"/>
    <lineage>
        <taxon>Eukaryota</taxon>
        <taxon>Fungi</taxon>
        <taxon>Dikarya</taxon>
        <taxon>Basidiomycota</taxon>
        <taxon>Pucciniomycotina</taxon>
        <taxon>Microbotryomycetes</taxon>
        <taxon>Sporidiobolales</taxon>
        <taxon>Sporidiobolaceae</taxon>
        <taxon>Rhodotorula</taxon>
    </lineage>
</organism>
<dbReference type="Gene3D" id="3.40.50.1820">
    <property type="entry name" value="alpha/beta hydrolase"/>
    <property type="match status" value="1"/>
</dbReference>
<dbReference type="InterPro" id="IPR007751">
    <property type="entry name" value="DUF676_lipase-like"/>
</dbReference>
<feature type="compositionally biased region" description="Low complexity" evidence="2">
    <location>
        <begin position="426"/>
        <end position="463"/>
    </location>
</feature>
<comment type="similarity">
    <text evidence="1">Belongs to the putative lipase ROG1 family.</text>
</comment>
<proteinExistence type="inferred from homology"/>
<evidence type="ECO:0000313" key="5">
    <source>
        <dbReference type="EMBL" id="GEM12183.1"/>
    </source>
</evidence>
<dbReference type="InterPro" id="IPR044294">
    <property type="entry name" value="Lipase-like"/>
</dbReference>
<protein>
    <submittedName>
        <fullName evidence="5">Lipid particle protein</fullName>
    </submittedName>
</protein>
<accession>A0A511KP80</accession>
<dbReference type="PANTHER" id="PTHR12482:SF62">
    <property type="entry name" value="LIPASE ROG1-RELATED"/>
    <property type="match status" value="1"/>
</dbReference>
<evidence type="ECO:0000259" key="4">
    <source>
        <dbReference type="Pfam" id="PF05057"/>
    </source>
</evidence>
<dbReference type="AlphaFoldDB" id="A0A511KP80"/>
<feature type="compositionally biased region" description="Low complexity" evidence="2">
    <location>
        <begin position="290"/>
        <end position="304"/>
    </location>
</feature>
<dbReference type="SUPFAM" id="SSF53474">
    <property type="entry name" value="alpha/beta-Hydrolases"/>
    <property type="match status" value="1"/>
</dbReference>
<dbReference type="Pfam" id="PF05057">
    <property type="entry name" value="DUF676"/>
    <property type="match status" value="1"/>
</dbReference>
<feature type="region of interest" description="Disordered" evidence="2">
    <location>
        <begin position="290"/>
        <end position="311"/>
    </location>
</feature>
<evidence type="ECO:0000256" key="2">
    <source>
        <dbReference type="SAM" id="MobiDB-lite"/>
    </source>
</evidence>